<gene>
    <name evidence="2" type="ORF">ACIBG2_34375</name>
</gene>
<dbReference type="Gene3D" id="3.10.180.10">
    <property type="entry name" value="2,3-Dihydroxybiphenyl 1,2-Dioxygenase, domain 1"/>
    <property type="match status" value="1"/>
</dbReference>
<accession>A0ABW7Z2X1</accession>
<comment type="caution">
    <text evidence="2">The sequence shown here is derived from an EMBL/GenBank/DDBJ whole genome shotgun (WGS) entry which is preliminary data.</text>
</comment>
<evidence type="ECO:0000313" key="3">
    <source>
        <dbReference type="Proteomes" id="UP001612741"/>
    </source>
</evidence>
<dbReference type="PANTHER" id="PTHR40265:SF1">
    <property type="entry name" value="GLYOXALASE-LIKE DOMAIN-CONTAINING PROTEIN"/>
    <property type="match status" value="1"/>
</dbReference>
<dbReference type="SUPFAM" id="SSF54593">
    <property type="entry name" value="Glyoxalase/Bleomycin resistance protein/Dihydroxybiphenyl dioxygenase"/>
    <property type="match status" value="1"/>
</dbReference>
<protein>
    <submittedName>
        <fullName evidence="2">VOC family protein</fullName>
    </submittedName>
</protein>
<keyword evidence="3" id="KW-1185">Reference proteome</keyword>
<organism evidence="2 3">
    <name type="scientific">Nonomuraea typhae</name>
    <dbReference type="NCBI Taxonomy" id="2603600"/>
    <lineage>
        <taxon>Bacteria</taxon>
        <taxon>Bacillati</taxon>
        <taxon>Actinomycetota</taxon>
        <taxon>Actinomycetes</taxon>
        <taxon>Streptosporangiales</taxon>
        <taxon>Streptosporangiaceae</taxon>
        <taxon>Nonomuraea</taxon>
    </lineage>
</organism>
<dbReference type="EMBL" id="JBITGY010000010">
    <property type="protein sequence ID" value="MFI6502506.1"/>
    <property type="molecule type" value="Genomic_DNA"/>
</dbReference>
<sequence length="200" mass="21368">MDHLVFATPYLRDTVHEVGRLLGVHPVEGGRHVGLGTRNHLLGLGGRRYLEIVGPDDDQPDPESPRPFGIDTLTAPRLVTWAVEPPDLDEAIARARDVGYDPGPAVPMSRRTPAGDLLEWRLTLPHEGNHDGVVPFLIDWGTTPHPSGILPEVELAAFHAGHPDPDAVLSDLAALGAELEVRQAGAPVLVATFAGGQTLS</sequence>
<dbReference type="RefSeq" id="WP_397087840.1">
    <property type="nucleotide sequence ID" value="NZ_JBITGY010000010.1"/>
</dbReference>
<dbReference type="InterPro" id="IPR029068">
    <property type="entry name" value="Glyas_Bleomycin-R_OHBP_Dase"/>
</dbReference>
<evidence type="ECO:0000259" key="1">
    <source>
        <dbReference type="Pfam" id="PF13468"/>
    </source>
</evidence>
<dbReference type="InterPro" id="IPR025870">
    <property type="entry name" value="Glyoxalase-like_dom"/>
</dbReference>
<feature type="domain" description="Glyoxalase-like" evidence="1">
    <location>
        <begin position="1"/>
        <end position="175"/>
    </location>
</feature>
<evidence type="ECO:0000313" key="2">
    <source>
        <dbReference type="EMBL" id="MFI6502506.1"/>
    </source>
</evidence>
<name>A0ABW7Z2X1_9ACTN</name>
<dbReference type="Proteomes" id="UP001612741">
    <property type="component" value="Unassembled WGS sequence"/>
</dbReference>
<reference evidence="2 3" key="1">
    <citation type="submission" date="2024-10" db="EMBL/GenBank/DDBJ databases">
        <title>The Natural Products Discovery Center: Release of the First 8490 Sequenced Strains for Exploring Actinobacteria Biosynthetic Diversity.</title>
        <authorList>
            <person name="Kalkreuter E."/>
            <person name="Kautsar S.A."/>
            <person name="Yang D."/>
            <person name="Bader C.D."/>
            <person name="Teijaro C.N."/>
            <person name="Fluegel L."/>
            <person name="Davis C.M."/>
            <person name="Simpson J.R."/>
            <person name="Lauterbach L."/>
            <person name="Steele A.D."/>
            <person name="Gui C."/>
            <person name="Meng S."/>
            <person name="Li G."/>
            <person name="Viehrig K."/>
            <person name="Ye F."/>
            <person name="Su P."/>
            <person name="Kiefer A.F."/>
            <person name="Nichols A."/>
            <person name="Cepeda A.J."/>
            <person name="Yan W."/>
            <person name="Fan B."/>
            <person name="Jiang Y."/>
            <person name="Adhikari A."/>
            <person name="Zheng C.-J."/>
            <person name="Schuster L."/>
            <person name="Cowan T.M."/>
            <person name="Smanski M.J."/>
            <person name="Chevrette M.G."/>
            <person name="De Carvalho L.P.S."/>
            <person name="Shen B."/>
        </authorList>
    </citation>
    <scope>NUCLEOTIDE SEQUENCE [LARGE SCALE GENOMIC DNA]</scope>
    <source>
        <strain evidence="2 3">NPDC050545</strain>
    </source>
</reference>
<proteinExistence type="predicted"/>
<dbReference type="PANTHER" id="PTHR40265">
    <property type="entry name" value="BLL2707 PROTEIN"/>
    <property type="match status" value="1"/>
</dbReference>
<dbReference type="Pfam" id="PF13468">
    <property type="entry name" value="Glyoxalase_3"/>
    <property type="match status" value="1"/>
</dbReference>